<dbReference type="EMBL" id="ATGG01000064">
    <property type="protein sequence ID" value="EPF69289.1"/>
    <property type="molecule type" value="Genomic_DNA"/>
</dbReference>
<evidence type="ECO:0008006" key="3">
    <source>
        <dbReference type="Google" id="ProtNLM"/>
    </source>
</evidence>
<dbReference type="InterPro" id="IPR021815">
    <property type="entry name" value="TsiV"/>
</dbReference>
<gene>
    <name evidence="1" type="ORF">F957_04164</name>
</gene>
<evidence type="ECO:0000313" key="2">
    <source>
        <dbReference type="Proteomes" id="UP000014523"/>
    </source>
</evidence>
<dbReference type="Proteomes" id="UP000014523">
    <property type="component" value="Unassembled WGS sequence"/>
</dbReference>
<keyword evidence="2" id="KW-1185">Reference proteome</keyword>
<comment type="caution">
    <text evidence="1">The sequence shown here is derived from an EMBL/GenBank/DDBJ whole genome shotgun (WGS) entry which is preliminary data.</text>
</comment>
<proteinExistence type="predicted"/>
<sequence>MYLKTQEEYEAWAKTQSKGALGHGLFVAPAPEDYVGANLAIRAVLYFKEGYSDEMREAIAQCFDDYQTYANEHLTWLWQGSPPKGAGADCIAYSKLKPIREIFKLYSPMTPISFLYTSGKEKFETGAWEFNIGGISRWQFAKGTQQSTLTFAMPIEWVEEHSKAFIELFLNCARRLKAHHGYAGYACLISEIRSDKNEPTEAFFSRKMWAMDIGNPYLESDNLIHGIKTVNWLTAINTEWFNQIREEKALNIELPMSWFIGYDYGAGVVIQAGRLPLPGSIETDPLPAPYVLMNRVLKPLRVEKIGSFHRGNYSTDEIPLVKGYLADNWLKRFDIPESDVLDYFEKLQAEPKLSSKYAFLDRRVDWG</sequence>
<accession>A0A829HAL3</accession>
<dbReference type="AlphaFoldDB" id="A0A829HAL3"/>
<organism evidence="1 2">
    <name type="scientific">Acinetobacter gyllenbergii CIP 110306 = MTCC 11365</name>
    <dbReference type="NCBI Taxonomy" id="1217657"/>
    <lineage>
        <taxon>Bacteria</taxon>
        <taxon>Pseudomonadati</taxon>
        <taxon>Pseudomonadota</taxon>
        <taxon>Gammaproteobacteria</taxon>
        <taxon>Moraxellales</taxon>
        <taxon>Moraxellaceae</taxon>
        <taxon>Acinetobacter</taxon>
    </lineage>
</organism>
<reference evidence="1 2" key="1">
    <citation type="submission" date="2013-06" db="EMBL/GenBank/DDBJ databases">
        <title>The Genome Sequence of Acinetobacter gyllenbergii CIP 110306.</title>
        <authorList>
            <consortium name="The Broad Institute Genome Sequencing Platform"/>
            <consortium name="The Broad Institute Genome Sequencing Center for Infectious Disease"/>
            <person name="Cerqueira G."/>
            <person name="Feldgarden M."/>
            <person name="Courvalin P."/>
            <person name="Perichon B."/>
            <person name="Grillot-Courvalin C."/>
            <person name="Clermont D."/>
            <person name="Rocha E."/>
            <person name="Yoon E.-J."/>
            <person name="Nemec A."/>
            <person name="Young S.K."/>
            <person name="Zeng Q."/>
            <person name="Gargeya S."/>
            <person name="Fitzgerald M."/>
            <person name="Abouelleil A."/>
            <person name="Alvarado L."/>
            <person name="Berlin A.M."/>
            <person name="Chapman S.B."/>
            <person name="Dewar J."/>
            <person name="Goldberg J."/>
            <person name="Griggs A."/>
            <person name="Gujja S."/>
            <person name="Hansen M."/>
            <person name="Howarth C."/>
            <person name="Imamovic A."/>
            <person name="Larimer J."/>
            <person name="McCowan C."/>
            <person name="Murphy C."/>
            <person name="Pearson M."/>
            <person name="Priest M."/>
            <person name="Roberts A."/>
            <person name="Saif S."/>
            <person name="Shea T."/>
            <person name="Sykes S."/>
            <person name="Wortman J."/>
            <person name="Nusbaum C."/>
            <person name="Birren B."/>
        </authorList>
    </citation>
    <scope>NUCLEOTIDE SEQUENCE [LARGE SCALE GENOMIC DNA]</scope>
    <source>
        <strain evidence="1 2">CIP 110306</strain>
    </source>
</reference>
<evidence type="ECO:0000313" key="1">
    <source>
        <dbReference type="EMBL" id="EPF69289.1"/>
    </source>
</evidence>
<protein>
    <recommendedName>
        <fullName evidence="3">DUF3396 domain-containing protein</fullName>
    </recommendedName>
</protein>
<dbReference type="Pfam" id="PF11876">
    <property type="entry name" value="TsiV"/>
    <property type="match status" value="1"/>
</dbReference>
<dbReference type="RefSeq" id="WP_016541447.1">
    <property type="nucleotide sequence ID" value="NZ_ASQH01000009.1"/>
</dbReference>
<name>A0A829HAL3_9GAMM</name>